<proteinExistence type="predicted"/>
<dbReference type="RefSeq" id="WP_221480156.1">
    <property type="nucleotide sequence ID" value="NZ_JACHLK010000003.1"/>
</dbReference>
<keyword evidence="3" id="KW-1185">Reference proteome</keyword>
<feature type="signal peptide" evidence="1">
    <location>
        <begin position="1"/>
        <end position="35"/>
    </location>
</feature>
<protein>
    <submittedName>
        <fullName evidence="2">Uncharacterized protein (DUF2141 family)</fullName>
    </submittedName>
</protein>
<evidence type="ECO:0000256" key="1">
    <source>
        <dbReference type="SAM" id="SignalP"/>
    </source>
</evidence>
<dbReference type="Pfam" id="PF09912">
    <property type="entry name" value="DUF2141"/>
    <property type="match status" value="1"/>
</dbReference>
<evidence type="ECO:0000313" key="3">
    <source>
        <dbReference type="Proteomes" id="UP000575083"/>
    </source>
</evidence>
<gene>
    <name evidence="2" type="ORF">HNP48_001784</name>
</gene>
<dbReference type="Proteomes" id="UP000575083">
    <property type="component" value="Unassembled WGS sequence"/>
</dbReference>
<dbReference type="EMBL" id="JACHLK010000003">
    <property type="protein sequence ID" value="MBB6559117.1"/>
    <property type="molecule type" value="Genomic_DNA"/>
</dbReference>
<dbReference type="AlphaFoldDB" id="A0A7X0PCM5"/>
<dbReference type="InterPro" id="IPR018673">
    <property type="entry name" value="DUF2141"/>
</dbReference>
<name>A0A7X0PCM5_9BURK</name>
<sequence length="153" mass="16128">MRMAHPSLATPFLSARTARALALAGACLALGQAHALDLTVEVKNTKADKGPVLGAVYGSADSWLQFSKAVQSGMAPVSGDKAVMVLRDLPAGSYALSLYQDENGNGKLDTNLVGIPQERTGFSRDAQGNMGPPRFQDAVVELQSDTTITIQLR</sequence>
<accession>A0A7X0PCM5</accession>
<evidence type="ECO:0000313" key="2">
    <source>
        <dbReference type="EMBL" id="MBB6559117.1"/>
    </source>
</evidence>
<organism evidence="2 3">
    <name type="scientific">Acidovorax soli</name>
    <dbReference type="NCBI Taxonomy" id="592050"/>
    <lineage>
        <taxon>Bacteria</taxon>
        <taxon>Pseudomonadati</taxon>
        <taxon>Pseudomonadota</taxon>
        <taxon>Betaproteobacteria</taxon>
        <taxon>Burkholderiales</taxon>
        <taxon>Comamonadaceae</taxon>
        <taxon>Acidovorax</taxon>
    </lineage>
</organism>
<reference evidence="2 3" key="1">
    <citation type="submission" date="2020-08" db="EMBL/GenBank/DDBJ databases">
        <title>Functional genomics of gut bacteria from endangered species of beetles.</title>
        <authorList>
            <person name="Carlos-Shanley C."/>
        </authorList>
    </citation>
    <scope>NUCLEOTIDE SEQUENCE [LARGE SCALE GENOMIC DNA]</scope>
    <source>
        <strain evidence="2 3">S00198</strain>
    </source>
</reference>
<keyword evidence="1" id="KW-0732">Signal</keyword>
<comment type="caution">
    <text evidence="2">The sequence shown here is derived from an EMBL/GenBank/DDBJ whole genome shotgun (WGS) entry which is preliminary data.</text>
</comment>
<feature type="chain" id="PRO_5031357146" evidence="1">
    <location>
        <begin position="36"/>
        <end position="153"/>
    </location>
</feature>